<evidence type="ECO:0000313" key="2">
    <source>
        <dbReference type="Proteomes" id="UP000431269"/>
    </source>
</evidence>
<organism evidence="1 2">
    <name type="scientific">Terricaulis silvestris</name>
    <dbReference type="NCBI Taxonomy" id="2686094"/>
    <lineage>
        <taxon>Bacteria</taxon>
        <taxon>Pseudomonadati</taxon>
        <taxon>Pseudomonadota</taxon>
        <taxon>Alphaproteobacteria</taxon>
        <taxon>Caulobacterales</taxon>
        <taxon>Caulobacteraceae</taxon>
        <taxon>Terricaulis</taxon>
    </lineage>
</organism>
<gene>
    <name evidence="1" type="ORF">DSM104635_01422</name>
</gene>
<dbReference type="AlphaFoldDB" id="A0A6I6MSE6"/>
<accession>A0A6I6MSE6</accession>
<name>A0A6I6MSE6_9CAUL</name>
<protein>
    <recommendedName>
        <fullName evidence="3">Lysophospholipase</fullName>
    </recommendedName>
</protein>
<keyword evidence="2" id="KW-1185">Reference proteome</keyword>
<evidence type="ECO:0008006" key="3">
    <source>
        <dbReference type="Google" id="ProtNLM"/>
    </source>
</evidence>
<reference evidence="2" key="1">
    <citation type="submission" date="2019-12" db="EMBL/GenBank/DDBJ databases">
        <title>Complete genome of Terracaulis silvestris 0127_4.</title>
        <authorList>
            <person name="Vieira S."/>
            <person name="Riedel T."/>
            <person name="Sproer C."/>
            <person name="Pascual J."/>
            <person name="Boedeker C."/>
            <person name="Overmann J."/>
        </authorList>
    </citation>
    <scope>NUCLEOTIDE SEQUENCE [LARGE SCALE GENOMIC DNA]</scope>
    <source>
        <strain evidence="2">0127_4</strain>
    </source>
</reference>
<dbReference type="Pfam" id="PF07370">
    <property type="entry name" value="DUF1489"/>
    <property type="match status" value="1"/>
</dbReference>
<dbReference type="EMBL" id="CP047045">
    <property type="protein sequence ID" value="QGZ94602.1"/>
    <property type="molecule type" value="Genomic_DNA"/>
</dbReference>
<proteinExistence type="predicted"/>
<evidence type="ECO:0000313" key="1">
    <source>
        <dbReference type="EMBL" id="QGZ94602.1"/>
    </source>
</evidence>
<dbReference type="RefSeq" id="WP_158765529.1">
    <property type="nucleotide sequence ID" value="NZ_CP047045.1"/>
</dbReference>
<dbReference type="KEGG" id="tsv:DSM104635_01422"/>
<sequence>MTIHIVKLCVGAESVEDLAEWQIGQLKRAQKAKAKSIHPNQKKHPVCGTRMWPKRLEDVLAGGSLYWVIKGVVSVRQTIVAIDDVIDNHGQRCGLYLDAYLQRTVPQPRRAFQGWRYLDPKDAPADLSAAQGGADLPEHLRRQLVELGAW</sequence>
<dbReference type="InterPro" id="IPR008320">
    <property type="entry name" value="UCP032025"/>
</dbReference>
<dbReference type="PIRSF" id="PIRSF032025">
    <property type="entry name" value="UCP032025"/>
    <property type="match status" value="1"/>
</dbReference>
<dbReference type="Proteomes" id="UP000431269">
    <property type="component" value="Chromosome"/>
</dbReference>